<keyword evidence="3" id="KW-1185">Reference proteome</keyword>
<reference evidence="1 2" key="1">
    <citation type="journal article" date="2014" name="PLoS Genet.">
        <title>The Genome of Spironucleus salmonicida Highlights a Fish Pathogen Adapted to Fluctuating Environments.</title>
        <authorList>
            <person name="Xu F."/>
            <person name="Jerlstrom-Hultqvist J."/>
            <person name="Einarsson E."/>
            <person name="Astvaldsson A."/>
            <person name="Svard S.G."/>
            <person name="Andersson J.O."/>
        </authorList>
    </citation>
    <scope>NUCLEOTIDE SEQUENCE</scope>
    <source>
        <strain evidence="2">ATCC 50377</strain>
    </source>
</reference>
<evidence type="ECO:0000313" key="3">
    <source>
        <dbReference type="Proteomes" id="UP000018208"/>
    </source>
</evidence>
<dbReference type="EMBL" id="AUWU02000006">
    <property type="protein sequence ID" value="KAH0571622.1"/>
    <property type="molecule type" value="Genomic_DNA"/>
</dbReference>
<evidence type="ECO:0000313" key="1">
    <source>
        <dbReference type="EMBL" id="EST45428.1"/>
    </source>
</evidence>
<dbReference type="VEuPathDB" id="GiardiaDB:SS50377_25812"/>
<organism evidence="1">
    <name type="scientific">Spironucleus salmonicida</name>
    <dbReference type="NCBI Taxonomy" id="348837"/>
    <lineage>
        <taxon>Eukaryota</taxon>
        <taxon>Metamonada</taxon>
        <taxon>Diplomonadida</taxon>
        <taxon>Hexamitidae</taxon>
        <taxon>Hexamitinae</taxon>
        <taxon>Spironucleus</taxon>
    </lineage>
</organism>
<evidence type="ECO:0000313" key="2">
    <source>
        <dbReference type="EMBL" id="KAH0571622.1"/>
    </source>
</evidence>
<proteinExistence type="predicted"/>
<accession>V6LMJ3</accession>
<protein>
    <submittedName>
        <fullName evidence="1">Uncharacterized protein</fullName>
    </submittedName>
</protein>
<reference evidence="2" key="2">
    <citation type="submission" date="2020-12" db="EMBL/GenBank/DDBJ databases">
        <title>New Spironucleus salmonicida genome in near-complete chromosomes.</title>
        <authorList>
            <person name="Xu F."/>
            <person name="Kurt Z."/>
            <person name="Jimenez-Gonzalez A."/>
            <person name="Astvaldsson A."/>
            <person name="Andersson J.O."/>
            <person name="Svard S.G."/>
        </authorList>
    </citation>
    <scope>NUCLEOTIDE SEQUENCE</scope>
    <source>
        <strain evidence="2">ATCC 50377</strain>
    </source>
</reference>
<dbReference type="AlphaFoldDB" id="V6LMJ3"/>
<gene>
    <name evidence="1" type="ORF">SS50377_14660</name>
    <name evidence="2" type="ORF">SS50377_25812</name>
</gene>
<dbReference type="EMBL" id="KI546097">
    <property type="protein sequence ID" value="EST45428.1"/>
    <property type="molecule type" value="Genomic_DNA"/>
</dbReference>
<dbReference type="Proteomes" id="UP000018208">
    <property type="component" value="Unassembled WGS sequence"/>
</dbReference>
<name>V6LMJ3_9EUKA</name>
<sequence>MFRIKVIKTSQLVQCLQQTDQFNSISNEYYKQISDKQLCNATPNKLLYIRKFSMKNYKPSYAQHRKQIQREVEGRDFINQEIQISQDKSFFQEKFIEECDFNHIFSVCIRKGRRRFINLLINNFILSSEKKQQVYQRDVSKIFFQSPKLKSQSILNSSTQINCQMNQNLLQTQAYELQLIFGNGYNMLQYLAYIKHQKTEQDTFKIYKYSKSSVETLLSMINSGIVHAIGAM</sequence>